<organism evidence="1 2">
    <name type="scientific">Aquisphaera giovannonii</name>
    <dbReference type="NCBI Taxonomy" id="406548"/>
    <lineage>
        <taxon>Bacteria</taxon>
        <taxon>Pseudomonadati</taxon>
        <taxon>Planctomycetota</taxon>
        <taxon>Planctomycetia</taxon>
        <taxon>Isosphaerales</taxon>
        <taxon>Isosphaeraceae</taxon>
        <taxon>Aquisphaera</taxon>
    </lineage>
</organism>
<evidence type="ECO:0000313" key="1">
    <source>
        <dbReference type="EMBL" id="QEH34882.1"/>
    </source>
</evidence>
<protein>
    <submittedName>
        <fullName evidence="1">Putative kinase inhibitor</fullName>
    </submittedName>
</protein>
<dbReference type="PANTHER" id="PTHR30289:SF1">
    <property type="entry name" value="PEBP (PHOSPHATIDYLETHANOLAMINE-BINDING PROTEIN) FAMILY PROTEIN"/>
    <property type="match status" value="1"/>
</dbReference>
<dbReference type="EMBL" id="CP042997">
    <property type="protein sequence ID" value="QEH34882.1"/>
    <property type="molecule type" value="Genomic_DNA"/>
</dbReference>
<sequence length="191" mass="20347">MPRDRNRRIAPPVRLGVLTLLGWLLAGCGGGGGKLPPEDASRMKIQLKSRAFADGAAIPREYTCDGADRSPPLEWSGVPAASKSLSLIVDDPDAPAGTWSHWVAYDIDPAVSSLRGGIPADEPSFRQGTNDFGKPGYGGPCPPSGTHHYHFRLYALDRRLDLPAGATRRAVLDAVAGHILAEGRLIGTYAR</sequence>
<evidence type="ECO:0000313" key="2">
    <source>
        <dbReference type="Proteomes" id="UP000324233"/>
    </source>
</evidence>
<dbReference type="SUPFAM" id="SSF49777">
    <property type="entry name" value="PEBP-like"/>
    <property type="match status" value="1"/>
</dbReference>
<name>A0A5B9W2S6_9BACT</name>
<dbReference type="NCBIfam" id="TIGR00481">
    <property type="entry name" value="YbhB/YbcL family Raf kinase inhibitor-like protein"/>
    <property type="match status" value="1"/>
</dbReference>
<dbReference type="CDD" id="cd00865">
    <property type="entry name" value="PEBP_bact_arch"/>
    <property type="match status" value="1"/>
</dbReference>
<proteinExistence type="predicted"/>
<dbReference type="RefSeq" id="WP_246196591.1">
    <property type="nucleotide sequence ID" value="NZ_CP042997.1"/>
</dbReference>
<dbReference type="Pfam" id="PF01161">
    <property type="entry name" value="PBP"/>
    <property type="match status" value="1"/>
</dbReference>
<reference evidence="1 2" key="1">
    <citation type="submission" date="2019-08" db="EMBL/GenBank/DDBJ databases">
        <title>Deep-cultivation of Planctomycetes and their phenomic and genomic characterization uncovers novel biology.</title>
        <authorList>
            <person name="Wiegand S."/>
            <person name="Jogler M."/>
            <person name="Boedeker C."/>
            <person name="Pinto D."/>
            <person name="Vollmers J."/>
            <person name="Rivas-Marin E."/>
            <person name="Kohn T."/>
            <person name="Peeters S.H."/>
            <person name="Heuer A."/>
            <person name="Rast P."/>
            <person name="Oberbeckmann S."/>
            <person name="Bunk B."/>
            <person name="Jeske O."/>
            <person name="Meyerdierks A."/>
            <person name="Storesund J.E."/>
            <person name="Kallscheuer N."/>
            <person name="Luecker S."/>
            <person name="Lage O.M."/>
            <person name="Pohl T."/>
            <person name="Merkel B.J."/>
            <person name="Hornburger P."/>
            <person name="Mueller R.-W."/>
            <person name="Bruemmer F."/>
            <person name="Labrenz M."/>
            <person name="Spormann A.M."/>
            <person name="Op den Camp H."/>
            <person name="Overmann J."/>
            <person name="Amann R."/>
            <person name="Jetten M.S.M."/>
            <person name="Mascher T."/>
            <person name="Medema M.H."/>
            <person name="Devos D.P."/>
            <person name="Kaster A.-K."/>
            <person name="Ovreas L."/>
            <person name="Rohde M."/>
            <person name="Galperin M.Y."/>
            <person name="Jogler C."/>
        </authorList>
    </citation>
    <scope>NUCLEOTIDE SEQUENCE [LARGE SCALE GENOMIC DNA]</scope>
    <source>
        <strain evidence="1 2">OJF2</strain>
    </source>
</reference>
<dbReference type="KEGG" id="agv:OJF2_34270"/>
<accession>A0A5B9W2S6</accession>
<gene>
    <name evidence="1" type="ORF">OJF2_34270</name>
</gene>
<dbReference type="Proteomes" id="UP000324233">
    <property type="component" value="Chromosome"/>
</dbReference>
<dbReference type="InterPro" id="IPR036610">
    <property type="entry name" value="PEBP-like_sf"/>
</dbReference>
<dbReference type="PANTHER" id="PTHR30289">
    <property type="entry name" value="UNCHARACTERIZED PROTEIN YBCL-RELATED"/>
    <property type="match status" value="1"/>
</dbReference>
<dbReference type="PROSITE" id="PS51257">
    <property type="entry name" value="PROKAR_LIPOPROTEIN"/>
    <property type="match status" value="1"/>
</dbReference>
<keyword evidence="2" id="KW-1185">Reference proteome</keyword>
<dbReference type="AlphaFoldDB" id="A0A5B9W2S6"/>
<dbReference type="InterPro" id="IPR008914">
    <property type="entry name" value="PEBP"/>
</dbReference>
<dbReference type="Gene3D" id="3.90.280.10">
    <property type="entry name" value="PEBP-like"/>
    <property type="match status" value="1"/>
</dbReference>
<dbReference type="InterPro" id="IPR005247">
    <property type="entry name" value="YbhB_YbcL/LppC-like"/>
</dbReference>